<reference evidence="2" key="2">
    <citation type="journal article" date="2015" name="Data Brief">
        <title>Shoot transcriptome of the giant reed, Arundo donax.</title>
        <authorList>
            <person name="Barrero R.A."/>
            <person name="Guerrero F.D."/>
            <person name="Moolhuijzen P."/>
            <person name="Goolsby J.A."/>
            <person name="Tidwell J."/>
            <person name="Bellgard S.E."/>
            <person name="Bellgard M.I."/>
        </authorList>
    </citation>
    <scope>NUCLEOTIDE SEQUENCE</scope>
    <source>
        <tissue evidence="2">Shoot tissue taken approximately 20 cm above the soil surface</tissue>
    </source>
</reference>
<dbReference type="EMBL" id="GBRH01269289">
    <property type="protein sequence ID" value="JAD28606.1"/>
    <property type="molecule type" value="Transcribed_RNA"/>
</dbReference>
<reference evidence="2" key="1">
    <citation type="submission" date="2014-09" db="EMBL/GenBank/DDBJ databases">
        <authorList>
            <person name="Magalhaes I.L.F."/>
            <person name="Oliveira U."/>
            <person name="Santos F.R."/>
            <person name="Vidigal T.H.D.A."/>
            <person name="Brescovit A.D."/>
            <person name="Santos A.J."/>
        </authorList>
    </citation>
    <scope>NUCLEOTIDE SEQUENCE</scope>
    <source>
        <tissue evidence="2">Shoot tissue taken approximately 20 cm above the soil surface</tissue>
    </source>
</reference>
<accession>A0A0A8YQI5</accession>
<organism evidence="2">
    <name type="scientific">Arundo donax</name>
    <name type="common">Giant reed</name>
    <name type="synonym">Donax arundinaceus</name>
    <dbReference type="NCBI Taxonomy" id="35708"/>
    <lineage>
        <taxon>Eukaryota</taxon>
        <taxon>Viridiplantae</taxon>
        <taxon>Streptophyta</taxon>
        <taxon>Embryophyta</taxon>
        <taxon>Tracheophyta</taxon>
        <taxon>Spermatophyta</taxon>
        <taxon>Magnoliopsida</taxon>
        <taxon>Liliopsida</taxon>
        <taxon>Poales</taxon>
        <taxon>Poaceae</taxon>
        <taxon>PACMAD clade</taxon>
        <taxon>Arundinoideae</taxon>
        <taxon>Arundineae</taxon>
        <taxon>Arundo</taxon>
    </lineage>
</organism>
<protein>
    <submittedName>
        <fullName evidence="2">Uncharacterized protein</fullName>
    </submittedName>
</protein>
<evidence type="ECO:0000313" key="2">
    <source>
        <dbReference type="EMBL" id="JAD28606.1"/>
    </source>
</evidence>
<dbReference type="AlphaFoldDB" id="A0A0A8YQI5"/>
<keyword evidence="1" id="KW-0732">Signal</keyword>
<feature type="signal peptide" evidence="1">
    <location>
        <begin position="1"/>
        <end position="23"/>
    </location>
</feature>
<proteinExistence type="predicted"/>
<name>A0A0A8YQI5_ARUDO</name>
<sequence>MLACLSLLFSIDALSMMHPKILSKESCNCDKISNCSRYQLR</sequence>
<feature type="chain" id="PRO_5002059771" evidence="1">
    <location>
        <begin position="24"/>
        <end position="41"/>
    </location>
</feature>
<evidence type="ECO:0000256" key="1">
    <source>
        <dbReference type="SAM" id="SignalP"/>
    </source>
</evidence>